<evidence type="ECO:0000313" key="4">
    <source>
        <dbReference type="Proteomes" id="UP001152797"/>
    </source>
</evidence>
<accession>A0A9P1DCJ7</accession>
<dbReference type="Gene3D" id="2.40.128.20">
    <property type="match status" value="1"/>
</dbReference>
<comment type="caution">
    <text evidence="2">The sequence shown here is derived from an EMBL/GenBank/DDBJ whole genome shotgun (WGS) entry which is preliminary data.</text>
</comment>
<organism evidence="2">
    <name type="scientific">Cladocopium goreaui</name>
    <dbReference type="NCBI Taxonomy" id="2562237"/>
    <lineage>
        <taxon>Eukaryota</taxon>
        <taxon>Sar</taxon>
        <taxon>Alveolata</taxon>
        <taxon>Dinophyceae</taxon>
        <taxon>Suessiales</taxon>
        <taxon>Symbiodiniaceae</taxon>
        <taxon>Cladocopium</taxon>
    </lineage>
</organism>
<dbReference type="InterPro" id="IPR012674">
    <property type="entry name" value="Calycin"/>
</dbReference>
<proteinExistence type="predicted"/>
<reference evidence="2" key="1">
    <citation type="submission" date="2022-10" db="EMBL/GenBank/DDBJ databases">
        <authorList>
            <person name="Chen Y."/>
            <person name="Dougan E. K."/>
            <person name="Chan C."/>
            <person name="Rhodes N."/>
            <person name="Thang M."/>
        </authorList>
    </citation>
    <scope>NUCLEOTIDE SEQUENCE</scope>
</reference>
<dbReference type="OrthoDB" id="440612at2759"/>
<dbReference type="SUPFAM" id="SSF50814">
    <property type="entry name" value="Lipocalins"/>
    <property type="match status" value="1"/>
</dbReference>
<dbReference type="AlphaFoldDB" id="A0A9P1DCJ7"/>
<evidence type="ECO:0000313" key="2">
    <source>
        <dbReference type="EMBL" id="CAI4007373.1"/>
    </source>
</evidence>
<protein>
    <submittedName>
        <fullName evidence="2">Uncharacterized protein</fullName>
    </submittedName>
</protein>
<dbReference type="EMBL" id="CAMXCT030004024">
    <property type="protein sequence ID" value="CAL4794685.1"/>
    <property type="molecule type" value="Genomic_DNA"/>
</dbReference>
<sequence length="257" mass="28760">EALIPRSSMRRIFSVLALCSLLVLSSADCPSAPCPARCPEAVEVQSDFVKNHFDIQRFWGVYYEIAYHDSTQPRRWPIKASCQRSVKSQHPGDPKNYKDLFSLNVGPGKGVNAVCDLEFNLTHSPGVFMGHWSGHSIFNPNLTDIENTVVDVGVAANGTYNWTLEFQCKNAAASGIRFAAVNFYHRKPKIDQEEFQLMMERLRALGLGWVVDASPGLTMVDQQKCIDHQSYPPLDAKAALCGQGLRDDRTEHEELFV</sequence>
<feature type="chain" id="PRO_5043271228" evidence="1">
    <location>
        <begin position="28"/>
        <end position="257"/>
    </location>
</feature>
<evidence type="ECO:0000256" key="1">
    <source>
        <dbReference type="SAM" id="SignalP"/>
    </source>
</evidence>
<dbReference type="EMBL" id="CAMXCT010004024">
    <property type="protein sequence ID" value="CAI4007373.1"/>
    <property type="molecule type" value="Genomic_DNA"/>
</dbReference>
<name>A0A9P1DCJ7_9DINO</name>
<gene>
    <name evidence="2" type="ORF">C1SCF055_LOCUS32934</name>
</gene>
<dbReference type="Proteomes" id="UP001152797">
    <property type="component" value="Unassembled WGS sequence"/>
</dbReference>
<keyword evidence="4" id="KW-1185">Reference proteome</keyword>
<feature type="non-terminal residue" evidence="2">
    <location>
        <position position="1"/>
    </location>
</feature>
<keyword evidence="1" id="KW-0732">Signal</keyword>
<feature type="signal peptide" evidence="1">
    <location>
        <begin position="1"/>
        <end position="27"/>
    </location>
</feature>
<reference evidence="3" key="2">
    <citation type="submission" date="2024-04" db="EMBL/GenBank/DDBJ databases">
        <authorList>
            <person name="Chen Y."/>
            <person name="Shah S."/>
            <person name="Dougan E. K."/>
            <person name="Thang M."/>
            <person name="Chan C."/>
        </authorList>
    </citation>
    <scope>NUCLEOTIDE SEQUENCE [LARGE SCALE GENOMIC DNA]</scope>
</reference>
<evidence type="ECO:0000313" key="3">
    <source>
        <dbReference type="EMBL" id="CAL1160748.1"/>
    </source>
</evidence>
<dbReference type="EMBL" id="CAMXCT020004024">
    <property type="protein sequence ID" value="CAL1160748.1"/>
    <property type="molecule type" value="Genomic_DNA"/>
</dbReference>